<keyword evidence="3" id="KW-1185">Reference proteome</keyword>
<reference evidence="2" key="1">
    <citation type="submission" date="2022-03" db="EMBL/GenBank/DDBJ databases">
        <authorList>
            <person name="Martin C."/>
        </authorList>
    </citation>
    <scope>NUCLEOTIDE SEQUENCE</scope>
</reference>
<dbReference type="AlphaFoldDB" id="A0A8J1Y807"/>
<feature type="region of interest" description="Disordered" evidence="1">
    <location>
        <begin position="1"/>
        <end position="50"/>
    </location>
</feature>
<proteinExistence type="predicted"/>
<evidence type="ECO:0000313" key="3">
    <source>
        <dbReference type="Proteomes" id="UP000749559"/>
    </source>
</evidence>
<dbReference type="Proteomes" id="UP000749559">
    <property type="component" value="Unassembled WGS sequence"/>
</dbReference>
<sequence>MTNTRWRKESSDKYSKESEDSLTSRSSSRSSSAESSSEISATSDEELDNAIDVVVDDIDELEFSEDELTMDDLKEAEYDTVDELNESVGATDGMRRKHNHHPRQRGRGM</sequence>
<feature type="non-terminal residue" evidence="2">
    <location>
        <position position="109"/>
    </location>
</feature>
<feature type="compositionally biased region" description="Basic and acidic residues" evidence="1">
    <location>
        <begin position="1"/>
        <end position="19"/>
    </location>
</feature>
<dbReference type="EMBL" id="CAIIXF020000003">
    <property type="protein sequence ID" value="CAH1779993.1"/>
    <property type="molecule type" value="Genomic_DNA"/>
</dbReference>
<organism evidence="2 3">
    <name type="scientific">Owenia fusiformis</name>
    <name type="common">Polychaete worm</name>
    <dbReference type="NCBI Taxonomy" id="6347"/>
    <lineage>
        <taxon>Eukaryota</taxon>
        <taxon>Metazoa</taxon>
        <taxon>Spiralia</taxon>
        <taxon>Lophotrochozoa</taxon>
        <taxon>Annelida</taxon>
        <taxon>Polychaeta</taxon>
        <taxon>Sedentaria</taxon>
        <taxon>Canalipalpata</taxon>
        <taxon>Sabellida</taxon>
        <taxon>Oweniida</taxon>
        <taxon>Oweniidae</taxon>
        <taxon>Owenia</taxon>
    </lineage>
</organism>
<evidence type="ECO:0000256" key="1">
    <source>
        <dbReference type="SAM" id="MobiDB-lite"/>
    </source>
</evidence>
<comment type="caution">
    <text evidence="2">The sequence shown here is derived from an EMBL/GenBank/DDBJ whole genome shotgun (WGS) entry which is preliminary data.</text>
</comment>
<feature type="compositionally biased region" description="Basic residues" evidence="1">
    <location>
        <begin position="95"/>
        <end position="109"/>
    </location>
</feature>
<name>A0A8J1Y807_OWEFU</name>
<feature type="region of interest" description="Disordered" evidence="1">
    <location>
        <begin position="85"/>
        <end position="109"/>
    </location>
</feature>
<protein>
    <submittedName>
        <fullName evidence="2">Uncharacterized protein</fullName>
    </submittedName>
</protein>
<accession>A0A8J1Y807</accession>
<gene>
    <name evidence="2" type="ORF">OFUS_LOCUS6743</name>
</gene>
<feature type="compositionally biased region" description="Low complexity" evidence="1">
    <location>
        <begin position="21"/>
        <end position="42"/>
    </location>
</feature>
<evidence type="ECO:0000313" key="2">
    <source>
        <dbReference type="EMBL" id="CAH1779993.1"/>
    </source>
</evidence>